<keyword evidence="10" id="KW-1185">Reference proteome</keyword>
<evidence type="ECO:0000256" key="3">
    <source>
        <dbReference type="ARBA" id="ARBA00022741"/>
    </source>
</evidence>
<evidence type="ECO:0000256" key="2">
    <source>
        <dbReference type="ARBA" id="ARBA00022679"/>
    </source>
</evidence>
<name>A0ABD1KC67_9TELE</name>
<keyword evidence="5" id="KW-0067">ATP-binding</keyword>
<dbReference type="InterPro" id="IPR038286">
    <property type="entry name" value="IPK_sf"/>
</dbReference>
<evidence type="ECO:0000256" key="6">
    <source>
        <dbReference type="ARBA" id="ARBA00051963"/>
    </source>
</evidence>
<organism evidence="9 10">
    <name type="scientific">Coilia grayii</name>
    <name type="common">Gray's grenadier anchovy</name>
    <dbReference type="NCBI Taxonomy" id="363190"/>
    <lineage>
        <taxon>Eukaryota</taxon>
        <taxon>Metazoa</taxon>
        <taxon>Chordata</taxon>
        <taxon>Craniata</taxon>
        <taxon>Vertebrata</taxon>
        <taxon>Euteleostomi</taxon>
        <taxon>Actinopterygii</taxon>
        <taxon>Neopterygii</taxon>
        <taxon>Teleostei</taxon>
        <taxon>Clupei</taxon>
        <taxon>Clupeiformes</taxon>
        <taxon>Clupeoidei</taxon>
        <taxon>Engraulidae</taxon>
        <taxon>Coilinae</taxon>
        <taxon>Coilia</taxon>
    </lineage>
</organism>
<feature type="compositionally biased region" description="Polar residues" evidence="8">
    <location>
        <begin position="1"/>
        <end position="15"/>
    </location>
</feature>
<accession>A0ABD1KC67</accession>
<gene>
    <name evidence="9" type="ORF">ACEWY4_008616</name>
</gene>
<dbReference type="EC" id="2.7.-.-" evidence="7"/>
<feature type="compositionally biased region" description="Basic and acidic residues" evidence="8">
    <location>
        <begin position="17"/>
        <end position="30"/>
    </location>
</feature>
<dbReference type="FunFam" id="3.30.470.160:FF:000001">
    <property type="entry name" value="Kinase"/>
    <property type="match status" value="1"/>
</dbReference>
<evidence type="ECO:0000313" key="10">
    <source>
        <dbReference type="Proteomes" id="UP001591681"/>
    </source>
</evidence>
<comment type="caution">
    <text evidence="9">The sequence shown here is derived from an EMBL/GenBank/DDBJ whole genome shotgun (WGS) entry which is preliminary data.</text>
</comment>
<dbReference type="GO" id="GO:0008440">
    <property type="term" value="F:inositol-1,4,5-trisphosphate 3-kinase activity"/>
    <property type="evidence" value="ECO:0007669"/>
    <property type="project" value="UniProtKB-EC"/>
</dbReference>
<comment type="similarity">
    <text evidence="1 7">Belongs to the inositol phosphokinase (IPK) family.</text>
</comment>
<sequence>MTKTPKTQLACSPKSTGLDERSSSRARPIESPDQECNLSQVTQECTAQSGSSVSYPGTIPRLVITPSPGSGPQSRDIGVGGESLDQHPDEESPCSDSGCGGSPVPSLSFRKLSSSSSTCLSSASSFEESEDDLTGSDLEPNSLSPGAYNMLGRTDDAAGTKSWRKLKTMVHWSPFVVSFKKRWVQLAGHAGSFQAGEYGRLLKRYCECEQLSLQALMSDVLRPFVPGYYGVVQRDEQDYNLMEDLLADFDSPSIMDCKMGSRTYLEEELVKARERPRLRKDMYEKMVAVDPLAPSQEEHSQQAVLKPRYMQWRETLSSTATLGFRIEGIKKADGTCNTNFKKTKDQEQVMKALEDFVDGNMQILRAYLQRLEEMRLVLETSEFFRTHEVVGSSLLFVHDASGRARVWMIDFGKTVPLPPPLTLDHRTPWQEGNREDGYLWGLDNLIHIFRAMLPSSTPKP</sequence>
<evidence type="ECO:0000256" key="4">
    <source>
        <dbReference type="ARBA" id="ARBA00022777"/>
    </source>
</evidence>
<dbReference type="Gene3D" id="3.30.470.160">
    <property type="entry name" value="Inositol polyphosphate kinase"/>
    <property type="match status" value="1"/>
</dbReference>
<evidence type="ECO:0000256" key="8">
    <source>
        <dbReference type="SAM" id="MobiDB-lite"/>
    </source>
</evidence>
<feature type="region of interest" description="Disordered" evidence="8">
    <location>
        <begin position="129"/>
        <end position="149"/>
    </location>
</feature>
<dbReference type="GO" id="GO:0005524">
    <property type="term" value="F:ATP binding"/>
    <property type="evidence" value="ECO:0007669"/>
    <property type="project" value="UniProtKB-KW"/>
</dbReference>
<protein>
    <recommendedName>
        <fullName evidence="7">Kinase</fullName>
        <ecNumber evidence="7">2.7.-.-</ecNumber>
    </recommendedName>
</protein>
<dbReference type="PANTHER" id="PTHR12400">
    <property type="entry name" value="INOSITOL POLYPHOSPHATE KINASE"/>
    <property type="match status" value="1"/>
</dbReference>
<evidence type="ECO:0000313" key="9">
    <source>
        <dbReference type="EMBL" id="KAL2096468.1"/>
    </source>
</evidence>
<dbReference type="SUPFAM" id="SSF56104">
    <property type="entry name" value="SAICAR synthase-like"/>
    <property type="match status" value="1"/>
</dbReference>
<evidence type="ECO:0000256" key="5">
    <source>
        <dbReference type="ARBA" id="ARBA00022840"/>
    </source>
</evidence>
<keyword evidence="4 7" id="KW-0418">Kinase</keyword>
<feature type="region of interest" description="Disordered" evidence="8">
    <location>
        <begin position="1"/>
        <end position="101"/>
    </location>
</feature>
<evidence type="ECO:0000256" key="7">
    <source>
        <dbReference type="RuleBase" id="RU363090"/>
    </source>
</evidence>
<dbReference type="Pfam" id="PF03770">
    <property type="entry name" value="IPK"/>
    <property type="match status" value="1"/>
</dbReference>
<comment type="catalytic activity">
    <reaction evidence="6">
        <text>1D-myo-inositol 1,4,5-trisphosphate + ATP = 1D-myo-inositol 1,3,4,5-tetrakisphosphate + ADP + H(+)</text>
        <dbReference type="Rhea" id="RHEA:11020"/>
        <dbReference type="ChEBI" id="CHEBI:15378"/>
        <dbReference type="ChEBI" id="CHEBI:30616"/>
        <dbReference type="ChEBI" id="CHEBI:57895"/>
        <dbReference type="ChEBI" id="CHEBI:203600"/>
        <dbReference type="ChEBI" id="CHEBI:456216"/>
        <dbReference type="EC" id="2.7.1.127"/>
    </reaction>
    <physiologicalReaction direction="left-to-right" evidence="6">
        <dbReference type="Rhea" id="RHEA:11021"/>
    </physiologicalReaction>
</comment>
<feature type="compositionally biased region" description="Polar residues" evidence="8">
    <location>
        <begin position="34"/>
        <end position="55"/>
    </location>
</feature>
<proteinExistence type="inferred from homology"/>
<keyword evidence="3" id="KW-0547">Nucleotide-binding</keyword>
<evidence type="ECO:0000256" key="1">
    <source>
        <dbReference type="ARBA" id="ARBA00007374"/>
    </source>
</evidence>
<dbReference type="Proteomes" id="UP001591681">
    <property type="component" value="Unassembled WGS sequence"/>
</dbReference>
<dbReference type="PANTHER" id="PTHR12400:SF106">
    <property type="entry name" value="INOSITOL-TRISPHOSPHATE 3-KINASE C"/>
    <property type="match status" value="1"/>
</dbReference>
<dbReference type="EMBL" id="JBHFQA010000007">
    <property type="protein sequence ID" value="KAL2096468.1"/>
    <property type="molecule type" value="Genomic_DNA"/>
</dbReference>
<dbReference type="InterPro" id="IPR005522">
    <property type="entry name" value="IPK"/>
</dbReference>
<dbReference type="AlphaFoldDB" id="A0ABD1KC67"/>
<reference evidence="9 10" key="1">
    <citation type="submission" date="2024-09" db="EMBL/GenBank/DDBJ databases">
        <title>A chromosome-level genome assembly of Gray's grenadier anchovy, Coilia grayii.</title>
        <authorList>
            <person name="Fu Z."/>
        </authorList>
    </citation>
    <scope>NUCLEOTIDE SEQUENCE [LARGE SCALE GENOMIC DNA]</scope>
    <source>
        <strain evidence="9">G4</strain>
        <tissue evidence="9">Muscle</tissue>
    </source>
</reference>
<keyword evidence="2 7" id="KW-0808">Transferase</keyword>